<proteinExistence type="predicted"/>
<dbReference type="EMBL" id="JBHMCE010000027">
    <property type="protein sequence ID" value="MFB9534379.1"/>
    <property type="molecule type" value="Genomic_DNA"/>
</dbReference>
<gene>
    <name evidence="1" type="ORF">ACFFRN_47985</name>
</gene>
<evidence type="ECO:0000313" key="2">
    <source>
        <dbReference type="Proteomes" id="UP001589646"/>
    </source>
</evidence>
<comment type="caution">
    <text evidence="1">The sequence shown here is derived from an EMBL/GenBank/DDBJ whole genome shotgun (WGS) entry which is preliminary data.</text>
</comment>
<protein>
    <submittedName>
        <fullName evidence="1">Uncharacterized protein</fullName>
    </submittedName>
</protein>
<name>A0ABV5QFV1_9ACTN</name>
<organism evidence="1 2">
    <name type="scientific">Nonomuraea roseola</name>
    <dbReference type="NCBI Taxonomy" id="46179"/>
    <lineage>
        <taxon>Bacteria</taxon>
        <taxon>Bacillati</taxon>
        <taxon>Actinomycetota</taxon>
        <taxon>Actinomycetes</taxon>
        <taxon>Streptosporangiales</taxon>
        <taxon>Streptosporangiaceae</taxon>
        <taxon>Nonomuraea</taxon>
    </lineage>
</organism>
<reference evidence="1 2" key="1">
    <citation type="submission" date="2024-09" db="EMBL/GenBank/DDBJ databases">
        <authorList>
            <person name="Sun Q."/>
            <person name="Mori K."/>
        </authorList>
    </citation>
    <scope>NUCLEOTIDE SEQUENCE [LARGE SCALE GENOMIC DNA]</scope>
    <source>
        <strain evidence="1 2">JCM 3323</strain>
    </source>
</reference>
<sequence>MAEANEILTGPSGRGVLFGLARSGGCSCNPSPWSPSSRRQHDALDPICWKVFEGKISGKLATDDRPDLLSALSVSATATC</sequence>
<accession>A0ABV5QFV1</accession>
<evidence type="ECO:0000313" key="1">
    <source>
        <dbReference type="EMBL" id="MFB9534379.1"/>
    </source>
</evidence>
<dbReference type="Proteomes" id="UP001589646">
    <property type="component" value="Unassembled WGS sequence"/>
</dbReference>
<keyword evidence="2" id="KW-1185">Reference proteome</keyword>
<dbReference type="RefSeq" id="WP_346117240.1">
    <property type="nucleotide sequence ID" value="NZ_BAAAXC010000005.1"/>
</dbReference>